<keyword evidence="1" id="KW-0812">Transmembrane</keyword>
<feature type="transmembrane region" description="Helical" evidence="1">
    <location>
        <begin position="72"/>
        <end position="90"/>
    </location>
</feature>
<dbReference type="RefSeq" id="WP_196272344.1">
    <property type="nucleotide sequence ID" value="NZ_JADQDO010000006.1"/>
</dbReference>
<proteinExistence type="predicted"/>
<evidence type="ECO:0000313" key="3">
    <source>
        <dbReference type="Proteomes" id="UP000599312"/>
    </source>
</evidence>
<name>A0A931FQ92_9HYPH</name>
<evidence type="ECO:0000256" key="1">
    <source>
        <dbReference type="SAM" id="Phobius"/>
    </source>
</evidence>
<dbReference type="Proteomes" id="UP000599312">
    <property type="component" value="Unassembled WGS sequence"/>
</dbReference>
<reference evidence="2" key="1">
    <citation type="submission" date="2020-11" db="EMBL/GenBank/DDBJ databases">
        <authorList>
            <person name="Kim M.K."/>
        </authorList>
    </citation>
    <scope>NUCLEOTIDE SEQUENCE</scope>
    <source>
        <strain evidence="2">BT350</strain>
    </source>
</reference>
<organism evidence="2 3">
    <name type="scientific">Microvirga alba</name>
    <dbReference type="NCBI Taxonomy" id="2791025"/>
    <lineage>
        <taxon>Bacteria</taxon>
        <taxon>Pseudomonadati</taxon>
        <taxon>Pseudomonadota</taxon>
        <taxon>Alphaproteobacteria</taxon>
        <taxon>Hyphomicrobiales</taxon>
        <taxon>Methylobacteriaceae</taxon>
        <taxon>Microvirga</taxon>
    </lineage>
</organism>
<protein>
    <submittedName>
        <fullName evidence="2">Uncharacterized protein</fullName>
    </submittedName>
</protein>
<accession>A0A931FQ92</accession>
<keyword evidence="1" id="KW-1133">Transmembrane helix</keyword>
<gene>
    <name evidence="2" type="ORF">I2H38_13305</name>
</gene>
<sequence length="92" mass="10009">MPIALVSAILADKIPASEDLRTAGLALLASVGTWVLAHFLSKKEERVLLDPATGERVVLGRNDSLFFIPVRFWPYLILAIGLVSILLRALKG</sequence>
<keyword evidence="3" id="KW-1185">Reference proteome</keyword>
<evidence type="ECO:0000313" key="2">
    <source>
        <dbReference type="EMBL" id="MBF9234352.1"/>
    </source>
</evidence>
<comment type="caution">
    <text evidence="2">The sequence shown here is derived from an EMBL/GenBank/DDBJ whole genome shotgun (WGS) entry which is preliminary data.</text>
</comment>
<keyword evidence="1" id="KW-0472">Membrane</keyword>
<dbReference type="EMBL" id="JADQDO010000006">
    <property type="protein sequence ID" value="MBF9234352.1"/>
    <property type="molecule type" value="Genomic_DNA"/>
</dbReference>
<dbReference type="AlphaFoldDB" id="A0A931FQ92"/>